<reference evidence="3 4" key="1">
    <citation type="submission" date="2019-10" db="EMBL/GenBank/DDBJ databases">
        <title>Assembly and Annotation for the nematode Trichostrongylus colubriformis.</title>
        <authorList>
            <person name="Martin J."/>
        </authorList>
    </citation>
    <scope>NUCLEOTIDE SEQUENCE [LARGE SCALE GENOMIC DNA]</scope>
    <source>
        <strain evidence="3">G859</strain>
        <tissue evidence="3">Whole worm</tissue>
    </source>
</reference>
<keyword evidence="2" id="KW-0472">Membrane</keyword>
<evidence type="ECO:0000256" key="2">
    <source>
        <dbReference type="SAM" id="Phobius"/>
    </source>
</evidence>
<keyword evidence="4" id="KW-1185">Reference proteome</keyword>
<feature type="transmembrane region" description="Helical" evidence="2">
    <location>
        <begin position="86"/>
        <end position="112"/>
    </location>
</feature>
<sequence length="262" mass="29735">MGSPALEAMSPNSTVRRIRKADAVGRLRARTHYYLWFSGQIHAKVSFGAGLFLWSLRAIRMRFYAISHARVDDSILLLTIESFRFVFLPCALVWAVYLYFIYGCILGFVFVYRRSQQTSFQRNRTGTVNSASWSFKVVVFNAQVFADRSSVVTNSSEGLNIKQGFFSRLSIGNHSWHSYKCTDNPTLRSYKKKEDRSLSLLSEDVNVSLGLETSENNNLSRSFCGFNSSHRALDTVHEENESQGNTLIGSEECATPNDKTRM</sequence>
<evidence type="ECO:0000313" key="3">
    <source>
        <dbReference type="EMBL" id="KAK5975736.1"/>
    </source>
</evidence>
<dbReference type="Proteomes" id="UP001331761">
    <property type="component" value="Unassembled WGS sequence"/>
</dbReference>
<protein>
    <submittedName>
        <fullName evidence="3">Uncharacterized protein</fullName>
    </submittedName>
</protein>
<proteinExistence type="predicted"/>
<accession>A0AAN8IJE9</accession>
<feature type="region of interest" description="Disordered" evidence="1">
    <location>
        <begin position="238"/>
        <end position="262"/>
    </location>
</feature>
<comment type="caution">
    <text evidence="3">The sequence shown here is derived from an EMBL/GenBank/DDBJ whole genome shotgun (WGS) entry which is preliminary data.</text>
</comment>
<keyword evidence="2" id="KW-1133">Transmembrane helix</keyword>
<organism evidence="3 4">
    <name type="scientific">Trichostrongylus colubriformis</name>
    <name type="common">Black scour worm</name>
    <dbReference type="NCBI Taxonomy" id="6319"/>
    <lineage>
        <taxon>Eukaryota</taxon>
        <taxon>Metazoa</taxon>
        <taxon>Ecdysozoa</taxon>
        <taxon>Nematoda</taxon>
        <taxon>Chromadorea</taxon>
        <taxon>Rhabditida</taxon>
        <taxon>Rhabditina</taxon>
        <taxon>Rhabditomorpha</taxon>
        <taxon>Strongyloidea</taxon>
        <taxon>Trichostrongylidae</taxon>
        <taxon>Trichostrongylus</taxon>
    </lineage>
</organism>
<dbReference type="EMBL" id="WIXE01012678">
    <property type="protein sequence ID" value="KAK5975736.1"/>
    <property type="molecule type" value="Genomic_DNA"/>
</dbReference>
<evidence type="ECO:0000313" key="4">
    <source>
        <dbReference type="Proteomes" id="UP001331761"/>
    </source>
</evidence>
<keyword evidence="2" id="KW-0812">Transmembrane</keyword>
<dbReference type="AlphaFoldDB" id="A0AAN8IJE9"/>
<evidence type="ECO:0000256" key="1">
    <source>
        <dbReference type="SAM" id="MobiDB-lite"/>
    </source>
</evidence>
<name>A0AAN8IJE9_TRICO</name>
<feature type="transmembrane region" description="Helical" evidence="2">
    <location>
        <begin position="33"/>
        <end position="54"/>
    </location>
</feature>
<gene>
    <name evidence="3" type="ORF">GCK32_014392</name>
</gene>